<proteinExistence type="predicted"/>
<evidence type="ECO:0000313" key="2">
    <source>
        <dbReference type="Proteomes" id="UP000584642"/>
    </source>
</evidence>
<dbReference type="RefSeq" id="WP_180284140.1">
    <property type="nucleotide sequence ID" value="NZ_JABFDB010000016.1"/>
</dbReference>
<keyword evidence="2" id="KW-1185">Reference proteome</keyword>
<comment type="caution">
    <text evidence="1">The sequence shown here is derived from an EMBL/GenBank/DDBJ whole genome shotgun (WGS) entry which is preliminary data.</text>
</comment>
<name>A0ABX2TE92_9PROT</name>
<accession>A0ABX2TE92</accession>
<dbReference type="SUPFAM" id="SSF143880">
    <property type="entry name" value="NE0471 N-terminal domain-like"/>
    <property type="match status" value="1"/>
</dbReference>
<dbReference type="EMBL" id="JABFDB010000016">
    <property type="protein sequence ID" value="NYZ22377.1"/>
    <property type="molecule type" value="Genomic_DNA"/>
</dbReference>
<dbReference type="Pfam" id="PF10387">
    <property type="entry name" value="DUF2442"/>
    <property type="match status" value="1"/>
</dbReference>
<evidence type="ECO:0000313" key="1">
    <source>
        <dbReference type="EMBL" id="NYZ22377.1"/>
    </source>
</evidence>
<dbReference type="InterPro" id="IPR018841">
    <property type="entry name" value="DUF2442"/>
</dbReference>
<reference evidence="1 2" key="1">
    <citation type="submission" date="2020-05" db="EMBL/GenBank/DDBJ databases">
        <title>Azospirillum oleiclasticum sp. nov, a nitrogen-fixing and heavy crude oil-emulsifying bacterium isolated from the crude oil of Yumen Oilfield.</title>
        <authorList>
            <person name="Wu D."/>
            <person name="Cai M."/>
            <person name="Zhang X."/>
        </authorList>
    </citation>
    <scope>NUCLEOTIDE SEQUENCE [LARGE SCALE GENOMIC DNA]</scope>
    <source>
        <strain evidence="1 2">ROY-1-1-2</strain>
    </source>
</reference>
<dbReference type="InterPro" id="IPR036782">
    <property type="entry name" value="NE0471-like_N"/>
</dbReference>
<gene>
    <name evidence="1" type="ORF">HND93_21915</name>
</gene>
<protein>
    <submittedName>
        <fullName evidence="1">DUF2442 domain-containing protein</fullName>
    </submittedName>
</protein>
<sequence>MPGLLKNRIESAIASPADRTVTLRWAGGAETRFDMAPVIAAGGVFATLEDPAVFAAVRVGPRGRSLVWPGDLDLDADALWFDAHPDDNPLTRPAAAE</sequence>
<dbReference type="Proteomes" id="UP000584642">
    <property type="component" value="Unassembled WGS sequence"/>
</dbReference>
<organism evidence="1 2">
    <name type="scientific">Azospirillum oleiclasticum</name>
    <dbReference type="NCBI Taxonomy" id="2735135"/>
    <lineage>
        <taxon>Bacteria</taxon>
        <taxon>Pseudomonadati</taxon>
        <taxon>Pseudomonadota</taxon>
        <taxon>Alphaproteobacteria</taxon>
        <taxon>Rhodospirillales</taxon>
        <taxon>Azospirillaceae</taxon>
        <taxon>Azospirillum</taxon>
    </lineage>
</organism>
<dbReference type="Gene3D" id="3.30.2020.10">
    <property type="entry name" value="NE0471-like N-terminal domain"/>
    <property type="match status" value="1"/>
</dbReference>